<evidence type="ECO:0000256" key="2">
    <source>
        <dbReference type="ARBA" id="ARBA00022679"/>
    </source>
</evidence>
<comment type="caution">
    <text evidence="5">The sequence shown here is derived from an EMBL/GenBank/DDBJ whole genome shotgun (WGS) entry which is preliminary data.</text>
</comment>
<evidence type="ECO:0000256" key="3">
    <source>
        <dbReference type="ARBA" id="ARBA00022691"/>
    </source>
</evidence>
<dbReference type="SUPFAM" id="SSF53335">
    <property type="entry name" value="S-adenosyl-L-methionine-dependent methyltransferases"/>
    <property type="match status" value="1"/>
</dbReference>
<gene>
    <name evidence="5" type="ORF">BCR42DRAFT_427973</name>
</gene>
<evidence type="ECO:0000313" key="6">
    <source>
        <dbReference type="Proteomes" id="UP000193560"/>
    </source>
</evidence>
<evidence type="ECO:0000256" key="1">
    <source>
        <dbReference type="ARBA" id="ARBA00022603"/>
    </source>
</evidence>
<reference evidence="5 6" key="1">
    <citation type="submission" date="2016-07" db="EMBL/GenBank/DDBJ databases">
        <title>Pervasive Adenine N6-methylation of Active Genes in Fungi.</title>
        <authorList>
            <consortium name="DOE Joint Genome Institute"/>
            <person name="Mondo S.J."/>
            <person name="Dannebaum R.O."/>
            <person name="Kuo R.C."/>
            <person name="Labutti K."/>
            <person name="Haridas S."/>
            <person name="Kuo A."/>
            <person name="Salamov A."/>
            <person name="Ahrendt S.R."/>
            <person name="Lipzen A."/>
            <person name="Sullivan W."/>
            <person name="Andreopoulos W.B."/>
            <person name="Clum A."/>
            <person name="Lindquist E."/>
            <person name="Daum C."/>
            <person name="Ramamoorthy G.K."/>
            <person name="Gryganskyi A."/>
            <person name="Culley D."/>
            <person name="Magnuson J.K."/>
            <person name="James T.Y."/>
            <person name="O'Malley M.A."/>
            <person name="Stajich J.E."/>
            <person name="Spatafora J.W."/>
            <person name="Visel A."/>
            <person name="Grigoriev I.V."/>
        </authorList>
    </citation>
    <scope>NUCLEOTIDE SEQUENCE [LARGE SCALE GENOMIC DNA]</scope>
    <source>
        <strain evidence="5 6">NRRL 1336</strain>
    </source>
</reference>
<dbReference type="Pfam" id="PF01596">
    <property type="entry name" value="Methyltransf_3"/>
    <property type="match status" value="1"/>
</dbReference>
<dbReference type="Gene3D" id="3.40.50.150">
    <property type="entry name" value="Vaccinia Virus protein VP39"/>
    <property type="match status" value="1"/>
</dbReference>
<dbReference type="GO" id="GO:0008757">
    <property type="term" value="F:S-adenosylmethionine-dependent methyltransferase activity"/>
    <property type="evidence" value="ECO:0007669"/>
    <property type="project" value="TreeGrafter"/>
</dbReference>
<protein>
    <submittedName>
        <fullName evidence="5">O-methyltransferase-domain-containing protein</fullName>
    </submittedName>
</protein>
<sequence length="226" mass="24541">MPFPAEFSNATWTAVDNYHDEIYITKDEACFDAANDASQAAGHPPHNVTATQGKFLQIICQMIKAKRVLEIGTLGGYSSIWFAQAVGADGQVVTIEVDPERAELAQKNITKAGAQNVVEIKVGKGLDVLPTLPTDHLYDVVFIDADKINNQHYYEWALKLTHPGSVIIVDNVVRGGHVIDPTTNELSVQGVRAFNQKVANDHRVTASALQTVGAKGYDGFAILLVK</sequence>
<dbReference type="InterPro" id="IPR002935">
    <property type="entry name" value="SAM_O-MeTrfase"/>
</dbReference>
<dbReference type="PANTHER" id="PTHR10509:SF14">
    <property type="entry name" value="CAFFEOYL-COA O-METHYLTRANSFERASE 3-RELATED"/>
    <property type="match status" value="1"/>
</dbReference>
<keyword evidence="2 5" id="KW-0808">Transferase</keyword>
<dbReference type="CDD" id="cd02440">
    <property type="entry name" value="AdoMet_MTases"/>
    <property type="match status" value="1"/>
</dbReference>
<dbReference type="GO" id="GO:0032259">
    <property type="term" value="P:methylation"/>
    <property type="evidence" value="ECO:0007669"/>
    <property type="project" value="UniProtKB-KW"/>
</dbReference>
<dbReference type="InterPro" id="IPR029063">
    <property type="entry name" value="SAM-dependent_MTases_sf"/>
</dbReference>
<evidence type="ECO:0000256" key="4">
    <source>
        <dbReference type="ARBA" id="ARBA00023453"/>
    </source>
</evidence>
<name>A0A1X2HYS1_9FUNG</name>
<evidence type="ECO:0000313" key="5">
    <source>
        <dbReference type="EMBL" id="ORZ05610.1"/>
    </source>
</evidence>
<comment type="similarity">
    <text evidence="4">Belongs to the class I-like SAM-binding methyltransferase superfamily. Cation-dependent O-methyltransferase family.</text>
</comment>
<dbReference type="OrthoDB" id="10251242at2759"/>
<dbReference type="AlphaFoldDB" id="A0A1X2HYS1"/>
<dbReference type="Proteomes" id="UP000193560">
    <property type="component" value="Unassembled WGS sequence"/>
</dbReference>
<dbReference type="PROSITE" id="PS51682">
    <property type="entry name" value="SAM_OMT_I"/>
    <property type="match status" value="1"/>
</dbReference>
<dbReference type="PANTHER" id="PTHR10509">
    <property type="entry name" value="O-METHYLTRANSFERASE-RELATED"/>
    <property type="match status" value="1"/>
</dbReference>
<proteinExistence type="inferred from homology"/>
<accession>A0A1X2HYS1</accession>
<organism evidence="5 6">
    <name type="scientific">Absidia repens</name>
    <dbReference type="NCBI Taxonomy" id="90262"/>
    <lineage>
        <taxon>Eukaryota</taxon>
        <taxon>Fungi</taxon>
        <taxon>Fungi incertae sedis</taxon>
        <taxon>Mucoromycota</taxon>
        <taxon>Mucoromycotina</taxon>
        <taxon>Mucoromycetes</taxon>
        <taxon>Mucorales</taxon>
        <taxon>Cunninghamellaceae</taxon>
        <taxon>Absidia</taxon>
    </lineage>
</organism>
<dbReference type="EMBL" id="MCGE01000043">
    <property type="protein sequence ID" value="ORZ05610.1"/>
    <property type="molecule type" value="Genomic_DNA"/>
</dbReference>
<dbReference type="InterPro" id="IPR050362">
    <property type="entry name" value="Cation-dep_OMT"/>
</dbReference>
<keyword evidence="3" id="KW-0949">S-adenosyl-L-methionine</keyword>
<keyword evidence="1 5" id="KW-0489">Methyltransferase</keyword>
<dbReference type="STRING" id="90262.A0A1X2HYS1"/>
<dbReference type="GO" id="GO:0008171">
    <property type="term" value="F:O-methyltransferase activity"/>
    <property type="evidence" value="ECO:0007669"/>
    <property type="project" value="InterPro"/>
</dbReference>
<keyword evidence="6" id="KW-1185">Reference proteome</keyword>